<evidence type="ECO:0000313" key="8">
    <source>
        <dbReference type="EMBL" id="ROR41847.1"/>
    </source>
</evidence>
<dbReference type="Gene3D" id="1.10.3730.20">
    <property type="match status" value="1"/>
</dbReference>
<feature type="transmembrane region" description="Helical" evidence="6">
    <location>
        <begin position="71"/>
        <end position="91"/>
    </location>
</feature>
<organism evidence="8 9">
    <name type="scientific">Diaphorobacter nitroreducens</name>
    <dbReference type="NCBI Taxonomy" id="164759"/>
    <lineage>
        <taxon>Bacteria</taxon>
        <taxon>Pseudomonadati</taxon>
        <taxon>Pseudomonadota</taxon>
        <taxon>Betaproteobacteria</taxon>
        <taxon>Burkholderiales</taxon>
        <taxon>Comamonadaceae</taxon>
        <taxon>Diaphorobacter</taxon>
    </lineage>
</organism>
<evidence type="ECO:0000256" key="3">
    <source>
        <dbReference type="ARBA" id="ARBA00022692"/>
    </source>
</evidence>
<feature type="transmembrane region" description="Helical" evidence="6">
    <location>
        <begin position="158"/>
        <end position="176"/>
    </location>
</feature>
<dbReference type="PANTHER" id="PTHR32322">
    <property type="entry name" value="INNER MEMBRANE TRANSPORTER"/>
    <property type="match status" value="1"/>
</dbReference>
<feature type="transmembrane region" description="Helical" evidence="6">
    <location>
        <begin position="280"/>
        <end position="297"/>
    </location>
</feature>
<keyword evidence="2" id="KW-1003">Cell membrane</keyword>
<feature type="transmembrane region" description="Helical" evidence="6">
    <location>
        <begin position="220"/>
        <end position="240"/>
    </location>
</feature>
<dbReference type="EMBL" id="RJVL01000005">
    <property type="protein sequence ID" value="ROR41847.1"/>
    <property type="molecule type" value="Genomic_DNA"/>
</dbReference>
<keyword evidence="5 6" id="KW-0472">Membrane</keyword>
<dbReference type="GO" id="GO:0005886">
    <property type="term" value="C:plasma membrane"/>
    <property type="evidence" value="ECO:0007669"/>
    <property type="project" value="UniProtKB-SubCell"/>
</dbReference>
<feature type="domain" description="EamA" evidence="7">
    <location>
        <begin position="156"/>
        <end position="297"/>
    </location>
</feature>
<evidence type="ECO:0000256" key="2">
    <source>
        <dbReference type="ARBA" id="ARBA00022475"/>
    </source>
</evidence>
<keyword evidence="4 6" id="KW-1133">Transmembrane helix</keyword>
<evidence type="ECO:0000256" key="5">
    <source>
        <dbReference type="ARBA" id="ARBA00023136"/>
    </source>
</evidence>
<evidence type="ECO:0000256" key="6">
    <source>
        <dbReference type="SAM" id="Phobius"/>
    </source>
</evidence>
<evidence type="ECO:0000313" key="9">
    <source>
        <dbReference type="Proteomes" id="UP000271868"/>
    </source>
</evidence>
<name>A0AAX1WVT7_9BURK</name>
<dbReference type="PANTHER" id="PTHR32322:SF18">
    <property type="entry name" value="S-ADENOSYLMETHIONINE_S-ADENOSYLHOMOCYSTEINE TRANSPORTER"/>
    <property type="match status" value="1"/>
</dbReference>
<accession>A0AAX1WVT7</accession>
<feature type="domain" description="EamA" evidence="7">
    <location>
        <begin position="10"/>
        <end position="141"/>
    </location>
</feature>
<dbReference type="InterPro" id="IPR000620">
    <property type="entry name" value="EamA_dom"/>
</dbReference>
<evidence type="ECO:0000256" key="1">
    <source>
        <dbReference type="ARBA" id="ARBA00004651"/>
    </source>
</evidence>
<evidence type="ECO:0000256" key="4">
    <source>
        <dbReference type="ARBA" id="ARBA00022989"/>
    </source>
</evidence>
<reference evidence="8 9" key="1">
    <citation type="submission" date="2018-11" db="EMBL/GenBank/DDBJ databases">
        <title>Genomic Encyclopedia of Type Strains, Phase IV (KMG-IV): sequencing the most valuable type-strain genomes for metagenomic binning, comparative biology and taxonomic classification.</title>
        <authorList>
            <person name="Goeker M."/>
        </authorList>
    </citation>
    <scope>NUCLEOTIDE SEQUENCE [LARGE SCALE GENOMIC DNA]</scope>
    <source>
        <strain evidence="8 9">DSM 15985</strain>
    </source>
</reference>
<feature type="transmembrane region" description="Helical" evidence="6">
    <location>
        <begin position="188"/>
        <end position="208"/>
    </location>
</feature>
<keyword evidence="9" id="KW-1185">Reference proteome</keyword>
<feature type="transmembrane region" description="Helical" evidence="6">
    <location>
        <begin position="252"/>
        <end position="274"/>
    </location>
</feature>
<dbReference type="RefSeq" id="WP_041838882.1">
    <property type="nucleotide sequence ID" value="NZ_DAMBYK010000008.1"/>
</dbReference>
<feature type="transmembrane region" description="Helical" evidence="6">
    <location>
        <begin position="127"/>
        <end position="146"/>
    </location>
</feature>
<proteinExistence type="predicted"/>
<comment type="subcellular location">
    <subcellularLocation>
        <location evidence="1">Cell membrane</location>
        <topology evidence="1">Multi-pass membrane protein</topology>
    </subcellularLocation>
</comment>
<feature type="transmembrane region" description="Helical" evidence="6">
    <location>
        <begin position="97"/>
        <end position="120"/>
    </location>
</feature>
<comment type="caution">
    <text evidence="8">The sequence shown here is derived from an EMBL/GenBank/DDBJ whole genome shotgun (WGS) entry which is preliminary data.</text>
</comment>
<evidence type="ECO:0000259" key="7">
    <source>
        <dbReference type="Pfam" id="PF00892"/>
    </source>
</evidence>
<sequence length="300" mass="32273">MTQRLSPGTIAMLVAAPLLWAGNAVVGRALNTLIPPITLNFVRWLLAFALLLPLAWQVLRPGSPLWPHWRRYALLGLLGIGSYNALQYLALQTSTPLNVTLVGSGMPVWMLIIGALCFGVPASRRQIAGVLLSVAGVVLVLSRGSWEQLLALRLVPGDLYMVAATISWSFYSWLLVRTSEPRELRGDWAAFLMAQMIFGLGWSGAFAGVEWSLGATQITWGWPLAAGLAFIAVGPAILAYRFWGVAAQRAGPVVGGFFINLTPLFAAVLSTVFLGEAPHLYHALAFALIVGGIVVSSRRA</sequence>
<keyword evidence="3 6" id="KW-0812">Transmembrane</keyword>
<feature type="transmembrane region" description="Helical" evidence="6">
    <location>
        <begin position="40"/>
        <end position="59"/>
    </location>
</feature>
<dbReference type="InterPro" id="IPR037185">
    <property type="entry name" value="EmrE-like"/>
</dbReference>
<dbReference type="Proteomes" id="UP000271868">
    <property type="component" value="Unassembled WGS sequence"/>
</dbReference>
<dbReference type="SUPFAM" id="SSF103481">
    <property type="entry name" value="Multidrug resistance efflux transporter EmrE"/>
    <property type="match status" value="2"/>
</dbReference>
<dbReference type="Pfam" id="PF00892">
    <property type="entry name" value="EamA"/>
    <property type="match status" value="2"/>
</dbReference>
<dbReference type="AlphaFoldDB" id="A0AAX1WVT7"/>
<gene>
    <name evidence="8" type="ORF">EDC60_2499</name>
</gene>
<dbReference type="InterPro" id="IPR050638">
    <property type="entry name" value="AA-Vitamin_Transporters"/>
</dbReference>
<protein>
    <submittedName>
        <fullName evidence="8">Drug/metabolite transporter (DMT)-like permease</fullName>
    </submittedName>
</protein>